<evidence type="ECO:0000256" key="9">
    <source>
        <dbReference type="RuleBase" id="RU003862"/>
    </source>
</evidence>
<dbReference type="PANTHER" id="PTHR45754:SF3">
    <property type="entry name" value="METHYLENETETRAHYDROFOLATE REDUCTASE (NADPH)"/>
    <property type="match status" value="1"/>
</dbReference>
<comment type="pathway">
    <text evidence="7">Amino-acid biosynthesis; L-methionine biosynthesis via de novo pathway.</text>
</comment>
<dbReference type="UniPathway" id="UPA00193"/>
<dbReference type="AlphaFoldDB" id="A0A5K7ZAM5"/>
<dbReference type="GO" id="GO:0035999">
    <property type="term" value="P:tetrahydrofolate interconversion"/>
    <property type="evidence" value="ECO:0007669"/>
    <property type="project" value="UniProtKB-UniPathway"/>
</dbReference>
<sequence length="298" mass="32943">MKLTTLFDKGEFVVTGEVGPIKGAVNRDKSIDPTCTQEAKYLQGWVHAVNVTDNQSAVMRLGSLAASVGLKQKGIEPVYQLTCRDRNRIALQSDLLTAYSLGIDNVLLITGDHIQLGDHKEAKPVFDLDSVQLIDMAMGLRNGHDITGNEIENPPDMAYGAVVNPNFEPLDLQLMKMKKKVDAGAEFFQTQAVYDRKVFETFMNKASKLNVPIQVGLVVLKSPQMGKFMNNNVSGIEVPQSWIDEIGSVEKEDRKMKAAEMMGRFLAEIKDMVQGVHLMPLGWADIVPKILQTARIAV</sequence>
<dbReference type="GO" id="GO:0106312">
    <property type="term" value="F:methylenetetrahydrofolate reductase (NADH) activity"/>
    <property type="evidence" value="ECO:0007669"/>
    <property type="project" value="UniProtKB-EC"/>
</dbReference>
<dbReference type="CDD" id="cd00537">
    <property type="entry name" value="MTHFR"/>
    <property type="match status" value="1"/>
</dbReference>
<dbReference type="GO" id="GO:0009086">
    <property type="term" value="P:methionine biosynthetic process"/>
    <property type="evidence" value="ECO:0007669"/>
    <property type="project" value="TreeGrafter"/>
</dbReference>
<dbReference type="EMBL" id="AP021875">
    <property type="protein sequence ID" value="BBO76843.1"/>
    <property type="molecule type" value="Genomic_DNA"/>
</dbReference>
<gene>
    <name evidence="10" type="primary">metF</name>
    <name evidence="10" type="ORF">DSCW_42600</name>
</gene>
<evidence type="ECO:0000256" key="7">
    <source>
        <dbReference type="ARBA" id="ARBA00034478"/>
    </source>
</evidence>
<keyword evidence="11" id="KW-1185">Reference proteome</keyword>
<dbReference type="GO" id="GO:0005829">
    <property type="term" value="C:cytosol"/>
    <property type="evidence" value="ECO:0007669"/>
    <property type="project" value="TreeGrafter"/>
</dbReference>
<dbReference type="RefSeq" id="WP_155305648.1">
    <property type="nucleotide sequence ID" value="NZ_AP021875.1"/>
</dbReference>
<dbReference type="KEGG" id="dwd:DSCW_42600"/>
<evidence type="ECO:0000256" key="2">
    <source>
        <dbReference type="ARBA" id="ARBA00004777"/>
    </source>
</evidence>
<evidence type="ECO:0000256" key="1">
    <source>
        <dbReference type="ARBA" id="ARBA00001974"/>
    </source>
</evidence>
<evidence type="ECO:0000313" key="11">
    <source>
        <dbReference type="Proteomes" id="UP000427769"/>
    </source>
</evidence>
<keyword evidence="5 9" id="KW-0274">FAD</keyword>
<protein>
    <recommendedName>
        <fullName evidence="9">Methylenetetrahydrofolate reductase</fullName>
    </recommendedName>
</protein>
<name>A0A5K7ZAM5_9BACT</name>
<proteinExistence type="inferred from homology"/>
<evidence type="ECO:0000256" key="8">
    <source>
        <dbReference type="ARBA" id="ARBA00048628"/>
    </source>
</evidence>
<evidence type="ECO:0000256" key="5">
    <source>
        <dbReference type="ARBA" id="ARBA00022827"/>
    </source>
</evidence>
<comment type="similarity">
    <text evidence="3 9">Belongs to the methylenetetrahydrofolate reductase family.</text>
</comment>
<dbReference type="PANTHER" id="PTHR45754">
    <property type="entry name" value="METHYLENETETRAHYDROFOLATE REDUCTASE"/>
    <property type="match status" value="1"/>
</dbReference>
<dbReference type="Gene3D" id="3.20.20.220">
    <property type="match status" value="1"/>
</dbReference>
<dbReference type="Pfam" id="PF02219">
    <property type="entry name" value="MTHFR"/>
    <property type="match status" value="1"/>
</dbReference>
<comment type="cofactor">
    <cofactor evidence="1 9">
        <name>FAD</name>
        <dbReference type="ChEBI" id="CHEBI:57692"/>
    </cofactor>
</comment>
<accession>A0A5K7ZAM5</accession>
<comment type="pathway">
    <text evidence="2 9">One-carbon metabolism; tetrahydrofolate interconversion.</text>
</comment>
<dbReference type="InterPro" id="IPR003171">
    <property type="entry name" value="Mehydrof_redctse-like"/>
</dbReference>
<dbReference type="SUPFAM" id="SSF51730">
    <property type="entry name" value="FAD-linked oxidoreductase"/>
    <property type="match status" value="1"/>
</dbReference>
<evidence type="ECO:0000256" key="3">
    <source>
        <dbReference type="ARBA" id="ARBA00006743"/>
    </source>
</evidence>
<evidence type="ECO:0000256" key="6">
    <source>
        <dbReference type="ARBA" id="ARBA00023002"/>
    </source>
</evidence>
<keyword evidence="6 9" id="KW-0560">Oxidoreductase</keyword>
<keyword evidence="4 9" id="KW-0285">Flavoprotein</keyword>
<organism evidence="10 11">
    <name type="scientific">Desulfosarcina widdelii</name>
    <dbReference type="NCBI Taxonomy" id="947919"/>
    <lineage>
        <taxon>Bacteria</taxon>
        <taxon>Pseudomonadati</taxon>
        <taxon>Thermodesulfobacteriota</taxon>
        <taxon>Desulfobacteria</taxon>
        <taxon>Desulfobacterales</taxon>
        <taxon>Desulfosarcinaceae</taxon>
        <taxon>Desulfosarcina</taxon>
    </lineage>
</organism>
<dbReference type="OrthoDB" id="5428919at2"/>
<dbReference type="Proteomes" id="UP000427769">
    <property type="component" value="Chromosome"/>
</dbReference>
<reference evidence="10 11" key="1">
    <citation type="submission" date="2019-11" db="EMBL/GenBank/DDBJ databases">
        <title>Comparative genomics of hydrocarbon-degrading Desulfosarcina strains.</title>
        <authorList>
            <person name="Watanabe M."/>
            <person name="Kojima H."/>
            <person name="Fukui M."/>
        </authorList>
    </citation>
    <scope>NUCLEOTIDE SEQUENCE [LARGE SCALE GENOMIC DNA]</scope>
    <source>
        <strain evidence="10 11">PP31</strain>
    </source>
</reference>
<dbReference type="InterPro" id="IPR029041">
    <property type="entry name" value="FAD-linked_oxidoreductase-like"/>
</dbReference>
<evidence type="ECO:0000256" key="4">
    <source>
        <dbReference type="ARBA" id="ARBA00022630"/>
    </source>
</evidence>
<evidence type="ECO:0000313" key="10">
    <source>
        <dbReference type="EMBL" id="BBO76843.1"/>
    </source>
</evidence>
<comment type="catalytic activity">
    <reaction evidence="8">
        <text>(6S)-5-methyl-5,6,7,8-tetrahydrofolate + NAD(+) = (6R)-5,10-methylene-5,6,7,8-tetrahydrofolate + NADH + H(+)</text>
        <dbReference type="Rhea" id="RHEA:19821"/>
        <dbReference type="ChEBI" id="CHEBI:15378"/>
        <dbReference type="ChEBI" id="CHEBI:15636"/>
        <dbReference type="ChEBI" id="CHEBI:18608"/>
        <dbReference type="ChEBI" id="CHEBI:57540"/>
        <dbReference type="ChEBI" id="CHEBI:57945"/>
        <dbReference type="EC" id="1.5.1.54"/>
    </reaction>
    <physiologicalReaction direction="right-to-left" evidence="8">
        <dbReference type="Rhea" id="RHEA:19823"/>
    </physiologicalReaction>
</comment>
<dbReference type="GO" id="GO:0071949">
    <property type="term" value="F:FAD binding"/>
    <property type="evidence" value="ECO:0007669"/>
    <property type="project" value="TreeGrafter"/>
</dbReference>